<keyword evidence="5" id="KW-1185">Reference proteome</keyword>
<gene>
    <name evidence="4" type="ORF">FD21_GL001926</name>
</gene>
<dbReference type="STRING" id="1133569.FD21_GL001926"/>
<evidence type="ECO:0000256" key="1">
    <source>
        <dbReference type="ARBA" id="ARBA00008324"/>
    </source>
</evidence>
<dbReference type="EMBL" id="AYYX01000070">
    <property type="protein sequence ID" value="KRM84788.1"/>
    <property type="molecule type" value="Genomic_DNA"/>
</dbReference>
<dbReference type="PANTHER" id="PTHR43240">
    <property type="entry name" value="1,4-DIHYDROXY-2-NAPHTHOYL-COA THIOESTERASE 1"/>
    <property type="match status" value="1"/>
</dbReference>
<protein>
    <recommendedName>
        <fullName evidence="3">Thioesterase domain-containing protein</fullName>
    </recommendedName>
</protein>
<evidence type="ECO:0000313" key="4">
    <source>
        <dbReference type="EMBL" id="KRM84788.1"/>
    </source>
</evidence>
<reference evidence="4 5" key="1">
    <citation type="journal article" date="2015" name="Genome Announc.">
        <title>Expanding the biotechnology potential of lactobacilli through comparative genomics of 213 strains and associated genera.</title>
        <authorList>
            <person name="Sun Z."/>
            <person name="Harris H.M."/>
            <person name="McCann A."/>
            <person name="Guo C."/>
            <person name="Argimon S."/>
            <person name="Zhang W."/>
            <person name="Yang X."/>
            <person name="Jeffery I.B."/>
            <person name="Cooney J.C."/>
            <person name="Kagawa T.F."/>
            <person name="Liu W."/>
            <person name="Song Y."/>
            <person name="Salvetti E."/>
            <person name="Wrobel A."/>
            <person name="Rasinkangas P."/>
            <person name="Parkhill J."/>
            <person name="Rea M.C."/>
            <person name="O'Sullivan O."/>
            <person name="Ritari J."/>
            <person name="Douillard F.P."/>
            <person name="Paul Ross R."/>
            <person name="Yang R."/>
            <person name="Briner A.E."/>
            <person name="Felis G.E."/>
            <person name="de Vos W.M."/>
            <person name="Barrangou R."/>
            <person name="Klaenhammer T.R."/>
            <person name="Caufield P.W."/>
            <person name="Cui Y."/>
            <person name="Zhang H."/>
            <person name="O'Toole P.W."/>
        </authorList>
    </citation>
    <scope>NUCLEOTIDE SEQUENCE [LARGE SCALE GENOMIC DNA]</scope>
    <source>
        <strain evidence="4 5">DSM 20605</strain>
    </source>
</reference>
<accession>A0A0R2C4R0</accession>
<dbReference type="eggNOG" id="COG2050">
    <property type="taxonomic scope" value="Bacteria"/>
</dbReference>
<name>A0A0R2C4R0_9LACO</name>
<organism evidence="4 5">
    <name type="scientific">Liquorilactobacillus vini DSM 20605</name>
    <dbReference type="NCBI Taxonomy" id="1133569"/>
    <lineage>
        <taxon>Bacteria</taxon>
        <taxon>Bacillati</taxon>
        <taxon>Bacillota</taxon>
        <taxon>Bacilli</taxon>
        <taxon>Lactobacillales</taxon>
        <taxon>Lactobacillaceae</taxon>
        <taxon>Liquorilactobacillus</taxon>
    </lineage>
</organism>
<dbReference type="InterPro" id="IPR003736">
    <property type="entry name" value="PAAI_dom"/>
</dbReference>
<dbReference type="Gene3D" id="3.10.129.10">
    <property type="entry name" value="Hotdog Thioesterase"/>
    <property type="match status" value="1"/>
</dbReference>
<feature type="domain" description="Thioesterase" evidence="3">
    <location>
        <begin position="33"/>
        <end position="106"/>
    </location>
</feature>
<dbReference type="GO" id="GO:0061522">
    <property type="term" value="F:1,4-dihydroxy-2-naphthoyl-CoA thioesterase activity"/>
    <property type="evidence" value="ECO:0007669"/>
    <property type="project" value="TreeGrafter"/>
</dbReference>
<dbReference type="Proteomes" id="UP000051576">
    <property type="component" value="Unassembled WGS sequence"/>
</dbReference>
<dbReference type="PATRIC" id="fig|1133569.4.peg.2082"/>
<sequence>MNLLTNLGIKIVKKSSEKTVVSLLVSDKLKQPFGYLHGGINAVLAETAASLAANQLANQKQIAIGVSIDTHHLRAVTNGVLIAEAIPLQLGRSLQTWSVKTFLKNDEALTSYSTVTTKLINKK</sequence>
<dbReference type="OrthoDB" id="9798208at2"/>
<dbReference type="GO" id="GO:0005829">
    <property type="term" value="C:cytosol"/>
    <property type="evidence" value="ECO:0007669"/>
    <property type="project" value="TreeGrafter"/>
</dbReference>
<dbReference type="InterPro" id="IPR029069">
    <property type="entry name" value="HotDog_dom_sf"/>
</dbReference>
<dbReference type="RefSeq" id="WP_010580601.1">
    <property type="nucleotide sequence ID" value="NZ_AHYZ01000097.1"/>
</dbReference>
<dbReference type="Pfam" id="PF03061">
    <property type="entry name" value="4HBT"/>
    <property type="match status" value="1"/>
</dbReference>
<proteinExistence type="inferred from homology"/>
<keyword evidence="2" id="KW-0378">Hydrolase</keyword>
<comment type="caution">
    <text evidence="4">The sequence shown here is derived from an EMBL/GenBank/DDBJ whole genome shotgun (WGS) entry which is preliminary data.</text>
</comment>
<evidence type="ECO:0000313" key="5">
    <source>
        <dbReference type="Proteomes" id="UP000051576"/>
    </source>
</evidence>
<dbReference type="AlphaFoldDB" id="A0A0R2C4R0"/>
<dbReference type="SUPFAM" id="SSF54637">
    <property type="entry name" value="Thioesterase/thiol ester dehydrase-isomerase"/>
    <property type="match status" value="1"/>
</dbReference>
<dbReference type="InterPro" id="IPR006683">
    <property type="entry name" value="Thioestr_dom"/>
</dbReference>
<dbReference type="CDD" id="cd03443">
    <property type="entry name" value="PaaI_thioesterase"/>
    <property type="match status" value="1"/>
</dbReference>
<dbReference type="NCBIfam" id="TIGR00369">
    <property type="entry name" value="unchar_dom_1"/>
    <property type="match status" value="1"/>
</dbReference>
<dbReference type="PANTHER" id="PTHR43240:SF5">
    <property type="entry name" value="1,4-DIHYDROXY-2-NAPHTHOYL-COA THIOESTERASE 1"/>
    <property type="match status" value="1"/>
</dbReference>
<comment type="similarity">
    <text evidence="1">Belongs to the thioesterase PaaI family.</text>
</comment>
<evidence type="ECO:0000256" key="2">
    <source>
        <dbReference type="ARBA" id="ARBA00022801"/>
    </source>
</evidence>
<evidence type="ECO:0000259" key="3">
    <source>
        <dbReference type="Pfam" id="PF03061"/>
    </source>
</evidence>